<proteinExistence type="predicted"/>
<keyword evidence="3" id="KW-1185">Reference proteome</keyword>
<evidence type="ECO:0000313" key="2">
    <source>
        <dbReference type="EMBL" id="EEA07749.1"/>
    </source>
</evidence>
<evidence type="ECO:0000313" key="3">
    <source>
        <dbReference type="Proteomes" id="UP000001460"/>
    </source>
</evidence>
<dbReference type="EMBL" id="DS989734">
    <property type="protein sequence ID" value="EEA07749.1"/>
    <property type="molecule type" value="Genomic_DNA"/>
</dbReference>
<keyword evidence="1" id="KW-0732">Signal</keyword>
<reference evidence="2" key="1">
    <citation type="submission" date="2008-06" db="EMBL/GenBank/DDBJ databases">
        <authorList>
            <person name="Lorenzi H."/>
            <person name="Inman J."/>
            <person name="Miller J."/>
            <person name="Schobel S."/>
            <person name="Amedeo P."/>
            <person name="Caler E.V."/>
            <person name="da Silva J."/>
        </authorList>
    </citation>
    <scope>NUCLEOTIDE SEQUENCE [LARGE SCALE GENOMIC DNA]</scope>
    <source>
        <strain evidence="2">RN66</strain>
    </source>
</reference>
<dbReference type="RefSeq" id="XP_002142098.1">
    <property type="nucleotide sequence ID" value="XM_002142062.1"/>
</dbReference>
<sequence>MMCKLFFKIFILCVAIVCGQNIQDEVVLSLPEEPSPRRLSGPTYYNTVYEPVYVQQVEYIPVKSYKKVAYTPPKKSTTTVTQVVPSKTSVRYVPAGYAKGVQERPQMYVPVTKAQPTTYIPVTTNKQFRQLEEIENIKPQLIE</sequence>
<name>B6AHQ4_CRYMR</name>
<dbReference type="AlphaFoldDB" id="B6AHQ4"/>
<dbReference type="OMA" id="GQNIQDE"/>
<organism evidence="2 3">
    <name type="scientific">Cryptosporidium muris (strain RN66)</name>
    <dbReference type="NCBI Taxonomy" id="441375"/>
    <lineage>
        <taxon>Eukaryota</taxon>
        <taxon>Sar</taxon>
        <taxon>Alveolata</taxon>
        <taxon>Apicomplexa</taxon>
        <taxon>Conoidasida</taxon>
        <taxon>Coccidia</taxon>
        <taxon>Eucoccidiorida</taxon>
        <taxon>Eimeriorina</taxon>
        <taxon>Cryptosporidiidae</taxon>
        <taxon>Cryptosporidium</taxon>
    </lineage>
</organism>
<protein>
    <submittedName>
        <fullName evidence="2">Uncharacterized protein</fullName>
    </submittedName>
</protein>
<dbReference type="VEuPathDB" id="CryptoDB:CMU_006720"/>
<gene>
    <name evidence="2" type="ORF">CMU_006720</name>
</gene>
<accession>B6AHQ4</accession>
<dbReference type="OrthoDB" id="341174at2759"/>
<feature type="signal peptide" evidence="1">
    <location>
        <begin position="1"/>
        <end position="19"/>
    </location>
</feature>
<evidence type="ECO:0000256" key="1">
    <source>
        <dbReference type="SAM" id="SignalP"/>
    </source>
</evidence>
<dbReference type="GeneID" id="6997063"/>
<dbReference type="Proteomes" id="UP000001460">
    <property type="component" value="Unassembled WGS sequence"/>
</dbReference>
<feature type="chain" id="PRO_5002842463" evidence="1">
    <location>
        <begin position="20"/>
        <end position="143"/>
    </location>
</feature>